<proteinExistence type="inferred from homology"/>
<dbReference type="InterPro" id="IPR000864">
    <property type="entry name" value="Prot_inh_pot1"/>
</dbReference>
<evidence type="ECO:0000256" key="1">
    <source>
        <dbReference type="ARBA" id="ARBA00008210"/>
    </source>
</evidence>
<evidence type="ECO:0000313" key="4">
    <source>
        <dbReference type="EMBL" id="GJM90076.1"/>
    </source>
</evidence>
<reference evidence="4" key="2">
    <citation type="submission" date="2021-12" db="EMBL/GenBank/DDBJ databases">
        <title>Resequencing data analysis of finger millet.</title>
        <authorList>
            <person name="Hatakeyama M."/>
            <person name="Aluri S."/>
            <person name="Balachadran M.T."/>
            <person name="Sivarajan S.R."/>
            <person name="Poveda L."/>
            <person name="Shimizu-Inatsugi R."/>
            <person name="Schlapbach R."/>
            <person name="Sreeman S.M."/>
            <person name="Shimizu K.K."/>
        </authorList>
    </citation>
    <scope>NUCLEOTIDE SEQUENCE</scope>
</reference>
<name>A0AAV5BUI9_ELECO</name>
<dbReference type="GO" id="GO:0004867">
    <property type="term" value="F:serine-type endopeptidase inhibitor activity"/>
    <property type="evidence" value="ECO:0007669"/>
    <property type="project" value="UniProtKB-KW"/>
</dbReference>
<evidence type="ECO:0000313" key="5">
    <source>
        <dbReference type="Proteomes" id="UP001054889"/>
    </source>
</evidence>
<dbReference type="AlphaFoldDB" id="A0AAV5BUI9"/>
<dbReference type="PANTHER" id="PTHR33091">
    <property type="entry name" value="PROTEIN, PUTATIVE, EXPRESSED-RELATED"/>
    <property type="match status" value="1"/>
</dbReference>
<sequence length="80" mass="8952">MVRILGEEDAFPTPDPTKTSWPEVVGWDELPAGIWIANDRREVTVQFLNLGETRPPGYNPRRVIVFVDATLHVALTPLLG</sequence>
<gene>
    <name evidence="4" type="primary">ga06321</name>
    <name evidence="4" type="ORF">PR202_ga06321</name>
</gene>
<dbReference type="PANTHER" id="PTHR33091:SF92">
    <property type="entry name" value="OS02G0124300 PROTEIN"/>
    <property type="match status" value="1"/>
</dbReference>
<dbReference type="Proteomes" id="UP001054889">
    <property type="component" value="Unassembled WGS sequence"/>
</dbReference>
<keyword evidence="2" id="KW-0646">Protease inhibitor</keyword>
<dbReference type="Pfam" id="PF00280">
    <property type="entry name" value="potato_inhibit"/>
    <property type="match status" value="1"/>
</dbReference>
<reference evidence="4" key="1">
    <citation type="journal article" date="2018" name="DNA Res.">
        <title>Multiple hybrid de novo genome assembly of finger millet, an orphan allotetraploid crop.</title>
        <authorList>
            <person name="Hatakeyama M."/>
            <person name="Aluri S."/>
            <person name="Balachadran M.T."/>
            <person name="Sivarajan S.R."/>
            <person name="Patrignani A."/>
            <person name="Gruter S."/>
            <person name="Poveda L."/>
            <person name="Shimizu-Inatsugi R."/>
            <person name="Baeten J."/>
            <person name="Francoijs K.J."/>
            <person name="Nataraja K.N."/>
            <person name="Reddy Y.A.N."/>
            <person name="Phadnis S."/>
            <person name="Ravikumar R.L."/>
            <person name="Schlapbach R."/>
            <person name="Sreeman S.M."/>
            <person name="Shimizu K.K."/>
        </authorList>
    </citation>
    <scope>NUCLEOTIDE SEQUENCE</scope>
</reference>
<dbReference type="Gene3D" id="3.30.10.10">
    <property type="entry name" value="Trypsin Inhibitor V, subunit A"/>
    <property type="match status" value="1"/>
</dbReference>
<keyword evidence="3" id="KW-0722">Serine protease inhibitor</keyword>
<accession>A0AAV5BUI9</accession>
<organism evidence="4 5">
    <name type="scientific">Eleusine coracana subsp. coracana</name>
    <dbReference type="NCBI Taxonomy" id="191504"/>
    <lineage>
        <taxon>Eukaryota</taxon>
        <taxon>Viridiplantae</taxon>
        <taxon>Streptophyta</taxon>
        <taxon>Embryophyta</taxon>
        <taxon>Tracheophyta</taxon>
        <taxon>Spermatophyta</taxon>
        <taxon>Magnoliopsida</taxon>
        <taxon>Liliopsida</taxon>
        <taxon>Poales</taxon>
        <taxon>Poaceae</taxon>
        <taxon>PACMAD clade</taxon>
        <taxon>Chloridoideae</taxon>
        <taxon>Cynodonteae</taxon>
        <taxon>Eleusininae</taxon>
        <taxon>Eleusine</taxon>
    </lineage>
</organism>
<dbReference type="InterPro" id="IPR036354">
    <property type="entry name" value="Prot_inh_pot1_sf"/>
</dbReference>
<dbReference type="GO" id="GO:0009611">
    <property type="term" value="P:response to wounding"/>
    <property type="evidence" value="ECO:0007669"/>
    <property type="project" value="InterPro"/>
</dbReference>
<comment type="similarity">
    <text evidence="1">Belongs to the protease inhibitor I13 (potato type I serine protease inhibitor) family.</text>
</comment>
<keyword evidence="5" id="KW-1185">Reference proteome</keyword>
<evidence type="ECO:0000256" key="3">
    <source>
        <dbReference type="ARBA" id="ARBA00022900"/>
    </source>
</evidence>
<dbReference type="EMBL" id="BQKI01000003">
    <property type="protein sequence ID" value="GJM90076.1"/>
    <property type="molecule type" value="Genomic_DNA"/>
</dbReference>
<protein>
    <submittedName>
        <fullName evidence="4">Uncharacterized protein</fullName>
    </submittedName>
</protein>
<evidence type="ECO:0000256" key="2">
    <source>
        <dbReference type="ARBA" id="ARBA00022690"/>
    </source>
</evidence>
<comment type="caution">
    <text evidence="4">The sequence shown here is derived from an EMBL/GenBank/DDBJ whole genome shotgun (WGS) entry which is preliminary data.</text>
</comment>
<dbReference type="SUPFAM" id="SSF54654">
    <property type="entry name" value="CI-2 family of serine protease inhibitors"/>
    <property type="match status" value="1"/>
</dbReference>